<sequence length="269" mass="30990">MTLAPLLELPTELRLRIYEFTYNVQLVGHKLQWNGRFSLDIRAAEEDKASEENIRIAGSPFTLMRVCRTLHDEVVSLSLLPRIEDLEVHFCNLTRKHAEAWMQTISTEQVAKIRHLKITGWDKCYQRRPMYSEGHRYNCQFGIAEVCTKACNALSNENEIKARSGLCDRSLLLDLTVLERDFDADSWSRYLGEPSEYYGGYDLLRMLDDCVDKAEPKAHPEGFSDQCNSIVDIYQSLEHFVDHDGKPHVTKEAILDLMDCVLDREESGV</sequence>
<organism evidence="1 2">
    <name type="scientific">Pseudocercospora eumusae</name>
    <dbReference type="NCBI Taxonomy" id="321146"/>
    <lineage>
        <taxon>Eukaryota</taxon>
        <taxon>Fungi</taxon>
        <taxon>Dikarya</taxon>
        <taxon>Ascomycota</taxon>
        <taxon>Pezizomycotina</taxon>
        <taxon>Dothideomycetes</taxon>
        <taxon>Dothideomycetidae</taxon>
        <taxon>Mycosphaerellales</taxon>
        <taxon>Mycosphaerellaceae</taxon>
        <taxon>Pseudocercospora</taxon>
    </lineage>
</organism>
<keyword evidence="2" id="KW-1185">Reference proteome</keyword>
<gene>
    <name evidence="1" type="ORF">AC578_6378</name>
</gene>
<dbReference type="EMBL" id="LFZN01000187">
    <property type="protein sequence ID" value="KXS96075.1"/>
    <property type="molecule type" value="Genomic_DNA"/>
</dbReference>
<dbReference type="InterPro" id="IPR038883">
    <property type="entry name" value="AN11006-like"/>
</dbReference>
<dbReference type="Proteomes" id="UP000070133">
    <property type="component" value="Unassembled WGS sequence"/>
</dbReference>
<evidence type="ECO:0000313" key="1">
    <source>
        <dbReference type="EMBL" id="KXS96075.1"/>
    </source>
</evidence>
<reference evidence="1 2" key="1">
    <citation type="submission" date="2015-07" db="EMBL/GenBank/DDBJ databases">
        <title>Comparative genomics of the Sigatoka disease complex on banana suggests a link between parallel evolutionary changes in Pseudocercospora fijiensis and Pseudocercospora eumusae and increased virulence on the banana host.</title>
        <authorList>
            <person name="Chang T.-C."/>
            <person name="Salvucci A."/>
            <person name="Crous P.W."/>
            <person name="Stergiopoulos I."/>
        </authorList>
    </citation>
    <scope>NUCLEOTIDE SEQUENCE [LARGE SCALE GENOMIC DNA]</scope>
    <source>
        <strain evidence="1 2">CBS 114824</strain>
    </source>
</reference>
<proteinExistence type="predicted"/>
<dbReference type="OrthoDB" id="3649062at2759"/>
<evidence type="ECO:0000313" key="2">
    <source>
        <dbReference type="Proteomes" id="UP000070133"/>
    </source>
</evidence>
<protein>
    <submittedName>
        <fullName evidence="1">Uncharacterized protein</fullName>
    </submittedName>
</protein>
<comment type="caution">
    <text evidence="1">The sequence shown here is derived from an EMBL/GenBank/DDBJ whole genome shotgun (WGS) entry which is preliminary data.</text>
</comment>
<accession>A0A139H0T7</accession>
<dbReference type="AlphaFoldDB" id="A0A139H0T7"/>
<dbReference type="PANTHER" id="PTHR42085">
    <property type="entry name" value="F-BOX DOMAIN-CONTAINING PROTEIN"/>
    <property type="match status" value="1"/>
</dbReference>
<name>A0A139H0T7_9PEZI</name>
<dbReference type="PANTHER" id="PTHR42085:SF1">
    <property type="entry name" value="F-BOX DOMAIN-CONTAINING PROTEIN"/>
    <property type="match status" value="1"/>
</dbReference>